<keyword evidence="3" id="KW-1185">Reference proteome</keyword>
<dbReference type="HOGENOM" id="CLU_034950_0_0_1"/>
<sequence>MSSPDAVSLVALIVSLVALVLTLLQVAQQYIATASDYRHCSERTVGGWHRRSRRRFLWSELRFEVHFATPIIQVGVIPTDIADRDPYAIPVSESEKTPSNLRSASGAQYILHTSEGDKIYSSSQKPWFLDLQGTRPEAQCTWLSLLNDVTITRLQIGVDERTLSYDFMPDGIKKPLAQMDRKSFLTLMSLFQVSWQEGWGREIGEKPESGGGKRETPSGAGPYCEVTSRILANFGTVISYRSYNLQPTRKFYIVSERARSAMFNRFDLGFHVALTHSSDEAYITTLALADESSADTVQGLYQANNGYAPGLAEVIICFAEAEMPKAIEHGTDDFVSVFSARSLGTIFDTHAVGRLLEGDAEIENSNADAQKFASWAKDYISSSSAIHGDMARLPADQLRAALKIANSYFGKESQRRDPISWSESRKCLDVIKLLDRQLSTLCRLLAPNQSELSVHRELAQLQIRFGCTVFNDTSARAEPSGGYWIDFVGVLVAEKYVEICATIGKKYPDSRDEVTRGYVINRLMRGLLWRIHNGNCSSNQSHDERLLECSLNSRWLSDASTLWID</sequence>
<feature type="signal peptide" evidence="1">
    <location>
        <begin position="1"/>
        <end position="22"/>
    </location>
</feature>
<reference evidence="3" key="1">
    <citation type="journal article" date="2014" name="Proc. Natl. Acad. Sci. U.S.A.">
        <title>Extensive sampling of basidiomycete genomes demonstrates inadequacy of the white-rot/brown-rot paradigm for wood decay fungi.</title>
        <authorList>
            <person name="Riley R."/>
            <person name="Salamov A.A."/>
            <person name="Brown D.W."/>
            <person name="Nagy L.G."/>
            <person name="Floudas D."/>
            <person name="Held B.W."/>
            <person name="Levasseur A."/>
            <person name="Lombard V."/>
            <person name="Morin E."/>
            <person name="Otillar R."/>
            <person name="Lindquist E.A."/>
            <person name="Sun H."/>
            <person name="LaButti K.M."/>
            <person name="Schmutz J."/>
            <person name="Jabbour D."/>
            <person name="Luo H."/>
            <person name="Baker S.E."/>
            <person name="Pisabarro A.G."/>
            <person name="Walton J.D."/>
            <person name="Blanchette R.A."/>
            <person name="Henrissat B."/>
            <person name="Martin F."/>
            <person name="Cullen D."/>
            <person name="Hibbett D.S."/>
            <person name="Grigoriev I.V."/>
        </authorList>
    </citation>
    <scope>NUCLEOTIDE SEQUENCE [LARGE SCALE GENOMIC DNA]</scope>
    <source>
        <strain evidence="3">CBS 339.88</strain>
    </source>
</reference>
<keyword evidence="1" id="KW-0732">Signal</keyword>
<proteinExistence type="predicted"/>
<organism evidence="2 3">
    <name type="scientific">Galerina marginata (strain CBS 339.88)</name>
    <dbReference type="NCBI Taxonomy" id="685588"/>
    <lineage>
        <taxon>Eukaryota</taxon>
        <taxon>Fungi</taxon>
        <taxon>Dikarya</taxon>
        <taxon>Basidiomycota</taxon>
        <taxon>Agaricomycotina</taxon>
        <taxon>Agaricomycetes</taxon>
        <taxon>Agaricomycetidae</taxon>
        <taxon>Agaricales</taxon>
        <taxon>Agaricineae</taxon>
        <taxon>Strophariaceae</taxon>
        <taxon>Galerina</taxon>
    </lineage>
</organism>
<dbReference type="STRING" id="685588.A0A067S8E3"/>
<dbReference type="OrthoDB" id="5227693at2759"/>
<evidence type="ECO:0000256" key="1">
    <source>
        <dbReference type="SAM" id="SignalP"/>
    </source>
</evidence>
<dbReference type="AlphaFoldDB" id="A0A067S8E3"/>
<dbReference type="EMBL" id="KL142417">
    <property type="protein sequence ID" value="KDR67081.1"/>
    <property type="molecule type" value="Genomic_DNA"/>
</dbReference>
<evidence type="ECO:0000313" key="2">
    <source>
        <dbReference type="EMBL" id="KDR67081.1"/>
    </source>
</evidence>
<accession>A0A067S8E3</accession>
<gene>
    <name evidence="2" type="ORF">GALMADRAFT_161722</name>
</gene>
<protein>
    <submittedName>
        <fullName evidence="2">Uncharacterized protein</fullName>
    </submittedName>
</protein>
<feature type="chain" id="PRO_5001645541" evidence="1">
    <location>
        <begin position="23"/>
        <end position="565"/>
    </location>
</feature>
<name>A0A067S8E3_GALM3</name>
<evidence type="ECO:0000313" key="3">
    <source>
        <dbReference type="Proteomes" id="UP000027222"/>
    </source>
</evidence>
<dbReference type="Proteomes" id="UP000027222">
    <property type="component" value="Unassembled WGS sequence"/>
</dbReference>